<dbReference type="OMA" id="EETHWTS"/>
<comment type="subcellular location">
    <subcellularLocation>
        <location evidence="1">Cell membrane</location>
        <topology evidence="1">Single-pass type I membrane protein</topology>
    </subcellularLocation>
</comment>
<dbReference type="GO" id="GO:0031295">
    <property type="term" value="P:T cell costimulation"/>
    <property type="evidence" value="ECO:0007669"/>
    <property type="project" value="TreeGrafter"/>
</dbReference>
<dbReference type="Ensembl" id="ENSNBRT00000001818.1">
    <property type="protein sequence ID" value="ENSNBRP00000001742.1"/>
    <property type="gene ID" value="ENSNBRG00000001425.1"/>
</dbReference>
<dbReference type="InterPro" id="IPR036179">
    <property type="entry name" value="Ig-like_dom_sf"/>
</dbReference>
<dbReference type="GO" id="GO:0042130">
    <property type="term" value="P:negative regulation of T cell proliferation"/>
    <property type="evidence" value="ECO:0007669"/>
    <property type="project" value="TreeGrafter"/>
</dbReference>
<dbReference type="GO" id="GO:0007166">
    <property type="term" value="P:cell surface receptor signaling pathway"/>
    <property type="evidence" value="ECO:0007669"/>
    <property type="project" value="TreeGrafter"/>
</dbReference>
<evidence type="ECO:0000256" key="6">
    <source>
        <dbReference type="ARBA" id="ARBA00023136"/>
    </source>
</evidence>
<feature type="transmembrane region" description="Helical" evidence="11">
    <location>
        <begin position="129"/>
        <end position="152"/>
    </location>
</feature>
<dbReference type="GO" id="GO:0006955">
    <property type="term" value="P:immune response"/>
    <property type="evidence" value="ECO:0007669"/>
    <property type="project" value="TreeGrafter"/>
</dbReference>
<protein>
    <recommendedName>
        <fullName evidence="12">Ig-like domain-containing protein</fullName>
    </recommendedName>
</protein>
<dbReference type="InterPro" id="IPR051713">
    <property type="entry name" value="T-cell_Activation_Regulation"/>
</dbReference>
<keyword evidence="9" id="KW-0325">Glycoprotein</keyword>
<keyword evidence="6 11" id="KW-0472">Membrane</keyword>
<reference evidence="13" key="2">
    <citation type="submission" date="2025-09" db="UniProtKB">
        <authorList>
            <consortium name="Ensembl"/>
        </authorList>
    </citation>
    <scope>IDENTIFICATION</scope>
</reference>
<dbReference type="GO" id="GO:0042102">
    <property type="term" value="P:positive regulation of T cell proliferation"/>
    <property type="evidence" value="ECO:0007669"/>
    <property type="project" value="TreeGrafter"/>
</dbReference>
<keyword evidence="8" id="KW-0675">Receptor</keyword>
<dbReference type="InterPro" id="IPR003599">
    <property type="entry name" value="Ig_sub"/>
</dbReference>
<feature type="domain" description="Ig-like" evidence="12">
    <location>
        <begin position="5"/>
        <end position="119"/>
    </location>
</feature>
<proteinExistence type="predicted"/>
<reference evidence="13" key="1">
    <citation type="submission" date="2025-08" db="UniProtKB">
        <authorList>
            <consortium name="Ensembl"/>
        </authorList>
    </citation>
    <scope>IDENTIFICATION</scope>
</reference>
<dbReference type="InterPro" id="IPR007110">
    <property type="entry name" value="Ig-like_dom"/>
</dbReference>
<name>A0A3Q4GFK1_NEOBR</name>
<evidence type="ECO:0000313" key="13">
    <source>
        <dbReference type="Ensembl" id="ENSNBRP00000001742.1"/>
    </source>
</evidence>
<dbReference type="InterPro" id="IPR013106">
    <property type="entry name" value="Ig_V-set"/>
</dbReference>
<evidence type="ECO:0000256" key="1">
    <source>
        <dbReference type="ARBA" id="ARBA00004251"/>
    </source>
</evidence>
<dbReference type="PANTHER" id="PTHR25466:SF3">
    <property type="entry name" value="PROGRAMMED CELL DEATH 1 LIGAND 1"/>
    <property type="match status" value="1"/>
</dbReference>
<keyword evidence="3 11" id="KW-0812">Transmembrane</keyword>
<dbReference type="InterPro" id="IPR003598">
    <property type="entry name" value="Ig_sub2"/>
</dbReference>
<dbReference type="Pfam" id="PF07686">
    <property type="entry name" value="V-set"/>
    <property type="match status" value="1"/>
</dbReference>
<keyword evidence="14" id="KW-1185">Reference proteome</keyword>
<evidence type="ECO:0000313" key="14">
    <source>
        <dbReference type="Proteomes" id="UP000261580"/>
    </source>
</evidence>
<dbReference type="PANTHER" id="PTHR25466">
    <property type="entry name" value="T-LYMPHOCYTE ACTIVATION ANTIGEN"/>
    <property type="match status" value="1"/>
</dbReference>
<keyword evidence="7" id="KW-1015">Disulfide bond</keyword>
<dbReference type="GeneTree" id="ENSGT01140000282888"/>
<evidence type="ECO:0000256" key="10">
    <source>
        <dbReference type="ARBA" id="ARBA00023319"/>
    </source>
</evidence>
<accession>A0A3Q4GFK1</accession>
<dbReference type="GO" id="GO:0071222">
    <property type="term" value="P:cellular response to lipopolysaccharide"/>
    <property type="evidence" value="ECO:0007669"/>
    <property type="project" value="TreeGrafter"/>
</dbReference>
<evidence type="ECO:0000256" key="3">
    <source>
        <dbReference type="ARBA" id="ARBA00022692"/>
    </source>
</evidence>
<evidence type="ECO:0000256" key="8">
    <source>
        <dbReference type="ARBA" id="ARBA00023170"/>
    </source>
</evidence>
<keyword evidence="5 11" id="KW-1133">Transmembrane helix</keyword>
<dbReference type="SMART" id="SM00409">
    <property type="entry name" value="IG"/>
    <property type="match status" value="1"/>
</dbReference>
<evidence type="ECO:0000256" key="11">
    <source>
        <dbReference type="SAM" id="Phobius"/>
    </source>
</evidence>
<dbReference type="SMART" id="SM00408">
    <property type="entry name" value="IGc2"/>
    <property type="match status" value="1"/>
</dbReference>
<dbReference type="SUPFAM" id="SSF48726">
    <property type="entry name" value="Immunoglobulin"/>
    <property type="match status" value="1"/>
</dbReference>
<dbReference type="GO" id="GO:0009897">
    <property type="term" value="C:external side of plasma membrane"/>
    <property type="evidence" value="ECO:0007669"/>
    <property type="project" value="TreeGrafter"/>
</dbReference>
<keyword evidence="4" id="KW-0732">Signal</keyword>
<evidence type="ECO:0000256" key="9">
    <source>
        <dbReference type="ARBA" id="ARBA00023180"/>
    </source>
</evidence>
<dbReference type="AlphaFoldDB" id="A0A3Q4GFK1"/>
<evidence type="ECO:0000256" key="2">
    <source>
        <dbReference type="ARBA" id="ARBA00022475"/>
    </source>
</evidence>
<organism evidence="13 14">
    <name type="scientific">Neolamprologus brichardi</name>
    <name type="common">Fairy cichlid</name>
    <name type="synonym">Lamprologus brichardi</name>
    <dbReference type="NCBI Taxonomy" id="32507"/>
    <lineage>
        <taxon>Eukaryota</taxon>
        <taxon>Metazoa</taxon>
        <taxon>Chordata</taxon>
        <taxon>Craniata</taxon>
        <taxon>Vertebrata</taxon>
        <taxon>Euteleostomi</taxon>
        <taxon>Actinopterygii</taxon>
        <taxon>Neopterygii</taxon>
        <taxon>Teleostei</taxon>
        <taxon>Neoteleostei</taxon>
        <taxon>Acanthomorphata</taxon>
        <taxon>Ovalentaria</taxon>
        <taxon>Cichlomorphae</taxon>
        <taxon>Cichliformes</taxon>
        <taxon>Cichlidae</taxon>
        <taxon>African cichlids</taxon>
        <taxon>Pseudocrenilabrinae</taxon>
        <taxon>Lamprologini</taxon>
        <taxon>Neolamprologus</taxon>
    </lineage>
</organism>
<keyword evidence="2" id="KW-1003">Cell membrane</keyword>
<evidence type="ECO:0000256" key="4">
    <source>
        <dbReference type="ARBA" id="ARBA00022729"/>
    </source>
</evidence>
<dbReference type="Gene3D" id="2.60.40.10">
    <property type="entry name" value="Immunoglobulins"/>
    <property type="match status" value="1"/>
</dbReference>
<dbReference type="Proteomes" id="UP000261580">
    <property type="component" value="Unassembled WGS sequence"/>
</dbReference>
<dbReference type="InterPro" id="IPR013783">
    <property type="entry name" value="Ig-like_fold"/>
</dbReference>
<dbReference type="PROSITE" id="PS50835">
    <property type="entry name" value="IG_LIKE"/>
    <property type="match status" value="1"/>
</dbReference>
<evidence type="ECO:0000259" key="12">
    <source>
        <dbReference type="PROSITE" id="PS50835"/>
    </source>
</evidence>
<evidence type="ECO:0000256" key="5">
    <source>
        <dbReference type="ARBA" id="ARBA00022989"/>
    </source>
</evidence>
<evidence type="ECO:0000256" key="7">
    <source>
        <dbReference type="ARBA" id="ARBA00023157"/>
    </source>
</evidence>
<dbReference type="Bgee" id="ENSNBRG00000001425">
    <property type="expression patterns" value="Expressed in zone of skin and 7 other cell types or tissues"/>
</dbReference>
<sequence>MYFIPFNLYTRFPFSDQTKTAESGQDVTLPCQAPNNNMIGVTWRRADLGGEYVYLNRKRVPQPQEQHPSFKNRVDLQDKQMKDGDVSLILKKVTTNDTGTYECLVFEEETHWTSVCNITLSVVDPPGSFGLIVGLSVILLFLFCISLVVICSRQWKKYPILKKIYDPGRSPMTNRSQVMSQTKSNSCALQHLSVFTL</sequence>
<dbReference type="SMART" id="SM00406">
    <property type="entry name" value="IGv"/>
    <property type="match status" value="1"/>
</dbReference>
<keyword evidence="10" id="KW-0393">Immunoglobulin domain</keyword>